<name>A0ABR1IKJ3_9AGAR</name>
<dbReference type="EMBL" id="JBANRG010000141">
    <property type="protein sequence ID" value="KAK7433745.1"/>
    <property type="molecule type" value="Genomic_DNA"/>
</dbReference>
<organism evidence="1 2">
    <name type="scientific">Marasmiellus scandens</name>
    <dbReference type="NCBI Taxonomy" id="2682957"/>
    <lineage>
        <taxon>Eukaryota</taxon>
        <taxon>Fungi</taxon>
        <taxon>Dikarya</taxon>
        <taxon>Basidiomycota</taxon>
        <taxon>Agaricomycotina</taxon>
        <taxon>Agaricomycetes</taxon>
        <taxon>Agaricomycetidae</taxon>
        <taxon>Agaricales</taxon>
        <taxon>Marasmiineae</taxon>
        <taxon>Omphalotaceae</taxon>
        <taxon>Marasmiellus</taxon>
    </lineage>
</organism>
<accession>A0ABR1IKJ3</accession>
<comment type="caution">
    <text evidence="1">The sequence shown here is derived from an EMBL/GenBank/DDBJ whole genome shotgun (WGS) entry which is preliminary data.</text>
</comment>
<evidence type="ECO:0000313" key="2">
    <source>
        <dbReference type="Proteomes" id="UP001498398"/>
    </source>
</evidence>
<protein>
    <submittedName>
        <fullName evidence="1">Uncharacterized protein</fullName>
    </submittedName>
</protein>
<gene>
    <name evidence="1" type="ORF">VKT23_020572</name>
</gene>
<keyword evidence="2" id="KW-1185">Reference proteome</keyword>
<evidence type="ECO:0000313" key="1">
    <source>
        <dbReference type="EMBL" id="KAK7433745.1"/>
    </source>
</evidence>
<proteinExistence type="predicted"/>
<reference evidence="1 2" key="1">
    <citation type="submission" date="2024-01" db="EMBL/GenBank/DDBJ databases">
        <title>A draft genome for the cacao thread blight pathogen Marasmiellus scandens.</title>
        <authorList>
            <person name="Baruah I.K."/>
            <person name="Leung J."/>
            <person name="Bukari Y."/>
            <person name="Amoako-Attah I."/>
            <person name="Meinhardt L.W."/>
            <person name="Bailey B.A."/>
            <person name="Cohen S.P."/>
        </authorList>
    </citation>
    <scope>NUCLEOTIDE SEQUENCE [LARGE SCALE GENOMIC DNA]</scope>
    <source>
        <strain evidence="1 2">GH-19</strain>
    </source>
</reference>
<sequence>MPEHRKEFCRFEKSPLDMLRQLFAKRRKGNGFSMTHMGRVLGGRSLTEEDFKIYTKKPDEQQD</sequence>
<dbReference type="Proteomes" id="UP001498398">
    <property type="component" value="Unassembled WGS sequence"/>
</dbReference>